<keyword evidence="1" id="KW-0472">Membrane</keyword>
<feature type="domain" description="GGDEF" evidence="4">
    <location>
        <begin position="409"/>
        <end position="547"/>
    </location>
</feature>
<dbReference type="Gene3D" id="3.30.70.270">
    <property type="match status" value="1"/>
</dbReference>
<dbReference type="PROSITE" id="PS50887">
    <property type="entry name" value="GGDEF"/>
    <property type="match status" value="1"/>
</dbReference>
<dbReference type="RefSeq" id="WP_342853505.1">
    <property type="nucleotide sequence ID" value="NZ_JBBMRA010000001.1"/>
</dbReference>
<protein>
    <submittedName>
        <fullName evidence="5">EAL domain-containing protein</fullName>
    </submittedName>
</protein>
<dbReference type="InterPro" id="IPR035965">
    <property type="entry name" value="PAS-like_dom_sf"/>
</dbReference>
<comment type="caution">
    <text evidence="5">The sequence shown here is derived from an EMBL/GenBank/DDBJ whole genome shotgun (WGS) entry which is preliminary data.</text>
</comment>
<dbReference type="Gene3D" id="3.20.20.450">
    <property type="entry name" value="EAL domain"/>
    <property type="match status" value="1"/>
</dbReference>
<dbReference type="InterPro" id="IPR043128">
    <property type="entry name" value="Rev_trsase/Diguanyl_cyclase"/>
</dbReference>
<dbReference type="CDD" id="cd01948">
    <property type="entry name" value="EAL"/>
    <property type="match status" value="1"/>
</dbReference>
<name>A0ABU9TMZ7_9GAMM</name>
<feature type="domain" description="PAS" evidence="2">
    <location>
        <begin position="252"/>
        <end position="322"/>
    </location>
</feature>
<dbReference type="Proteomes" id="UP001449225">
    <property type="component" value="Unassembled WGS sequence"/>
</dbReference>
<reference evidence="5 6" key="1">
    <citation type="submission" date="2024-03" db="EMBL/GenBank/DDBJ databases">
        <title>Community enrichment and isolation of bacterial strains for fucoidan degradation.</title>
        <authorList>
            <person name="Sichert A."/>
        </authorList>
    </citation>
    <scope>NUCLEOTIDE SEQUENCE [LARGE SCALE GENOMIC DNA]</scope>
    <source>
        <strain evidence="5 6">AS76</strain>
    </source>
</reference>
<dbReference type="Pfam" id="PF13426">
    <property type="entry name" value="PAS_9"/>
    <property type="match status" value="1"/>
</dbReference>
<sequence>MIHNSPHVKNKLAIKLAQYTVLLAFAIGFILSSVQVFEDYQEQGSHLDQTIVDILDASKPPATRAVHTLDQALAQEVVYGLMQYPFIHKVQIKDELGGVLAEQEAAVVASKTKWLTEAIAVKHKEYTLDLQAPEFAKIGPGRLLVVVDQDHALQPFFDRALTIFISGVVRNVLLAICLVFLFYTVVTKPLALLAKQFAELNLEKSEGKYLHVPEQHQDTELGQLSKAGNDFILTVQKLLSENKQHHLAMTQSEQLLNQLINQVPQLIVALNQKGHILFCNHQVAEFYDVTIPSIVGSSVSMFHRHSDEVEQLDLIRHSVERSAEPLDVNELLWSRPDGEQLYFSIQAAPFEYFSEPATLVVATDITQQKVAQDHISHIANHDSLTGLPNRTLLNDRLSQSLLSCKRKSAYNALLFIDLDHFKTINDSLGHGVGDLLLKKVAKILISQVRSNDTVARLGGDEFVVLLDFFYNSEERVKRDVELICDKLLETLSQPIEIKQHQLRIGASIGVVIFPIVGQSIDDLMRFADTAMYHAKENGRNGYAFYHRSMSMAVEKQQNMENELHRALAQEEFRIHYQPLVNVTGAVVGFEALIRWQHPEKGLLPPVEFIPSLEVSGMIVPVSNWLLAKCSHQIAEWKTAGFWQDGWYLSINISPLQFYQADMIHTLQQAILDGGAELTDICLEITETVAVENIEFAKSRLQSIRELGVIIALDDFGTGYSSLGYLKDLPINIVKIDRSFIQELGAQNNSRSIVEAVASIAQAYDLKVIAEGIETKEQLAIAHEIGCHMFQGFYIERPQEPKQLQGDYLSKGL</sequence>
<keyword evidence="1" id="KW-1133">Transmembrane helix</keyword>
<dbReference type="NCBIfam" id="TIGR00229">
    <property type="entry name" value="sensory_box"/>
    <property type="match status" value="1"/>
</dbReference>
<dbReference type="Gene3D" id="3.30.450.20">
    <property type="entry name" value="PAS domain"/>
    <property type="match status" value="1"/>
</dbReference>
<dbReference type="InterPro" id="IPR000014">
    <property type="entry name" value="PAS"/>
</dbReference>
<proteinExistence type="predicted"/>
<dbReference type="SUPFAM" id="SSF55073">
    <property type="entry name" value="Nucleotide cyclase"/>
    <property type="match status" value="1"/>
</dbReference>
<organism evidence="5 6">
    <name type="scientific">Neptuniibacter pectenicola</name>
    <dbReference type="NCBI Taxonomy" id="1806669"/>
    <lineage>
        <taxon>Bacteria</taxon>
        <taxon>Pseudomonadati</taxon>
        <taxon>Pseudomonadota</taxon>
        <taxon>Gammaproteobacteria</taxon>
        <taxon>Oceanospirillales</taxon>
        <taxon>Oceanospirillaceae</taxon>
        <taxon>Neptuniibacter</taxon>
    </lineage>
</organism>
<evidence type="ECO:0000259" key="3">
    <source>
        <dbReference type="PROSITE" id="PS50883"/>
    </source>
</evidence>
<dbReference type="Pfam" id="PF00990">
    <property type="entry name" value="GGDEF"/>
    <property type="match status" value="1"/>
</dbReference>
<dbReference type="CDD" id="cd01949">
    <property type="entry name" value="GGDEF"/>
    <property type="match status" value="1"/>
</dbReference>
<dbReference type="InterPro" id="IPR000160">
    <property type="entry name" value="GGDEF_dom"/>
</dbReference>
<evidence type="ECO:0000313" key="6">
    <source>
        <dbReference type="Proteomes" id="UP001449225"/>
    </source>
</evidence>
<evidence type="ECO:0000256" key="1">
    <source>
        <dbReference type="SAM" id="Phobius"/>
    </source>
</evidence>
<dbReference type="InterPro" id="IPR001633">
    <property type="entry name" value="EAL_dom"/>
</dbReference>
<dbReference type="CDD" id="cd00130">
    <property type="entry name" value="PAS"/>
    <property type="match status" value="1"/>
</dbReference>
<dbReference type="PROSITE" id="PS50883">
    <property type="entry name" value="EAL"/>
    <property type="match status" value="1"/>
</dbReference>
<dbReference type="SMART" id="SM00091">
    <property type="entry name" value="PAS"/>
    <property type="match status" value="1"/>
</dbReference>
<gene>
    <name evidence="5" type="ORF">WNY58_01655</name>
</gene>
<evidence type="ECO:0000259" key="4">
    <source>
        <dbReference type="PROSITE" id="PS50887"/>
    </source>
</evidence>
<accession>A0ABU9TMZ7</accession>
<evidence type="ECO:0000259" key="2">
    <source>
        <dbReference type="PROSITE" id="PS50112"/>
    </source>
</evidence>
<dbReference type="InterPro" id="IPR052155">
    <property type="entry name" value="Biofilm_reg_signaling"/>
</dbReference>
<dbReference type="InterPro" id="IPR029787">
    <property type="entry name" value="Nucleotide_cyclase"/>
</dbReference>
<dbReference type="PANTHER" id="PTHR44757:SF2">
    <property type="entry name" value="BIOFILM ARCHITECTURE MAINTENANCE PROTEIN MBAA"/>
    <property type="match status" value="1"/>
</dbReference>
<dbReference type="PANTHER" id="PTHR44757">
    <property type="entry name" value="DIGUANYLATE CYCLASE DGCP"/>
    <property type="match status" value="1"/>
</dbReference>
<dbReference type="SMART" id="SM00267">
    <property type="entry name" value="GGDEF"/>
    <property type="match status" value="1"/>
</dbReference>
<feature type="transmembrane region" description="Helical" evidence="1">
    <location>
        <begin position="163"/>
        <end position="186"/>
    </location>
</feature>
<feature type="transmembrane region" description="Helical" evidence="1">
    <location>
        <begin position="12"/>
        <end position="31"/>
    </location>
</feature>
<keyword evidence="1" id="KW-0812">Transmembrane</keyword>
<dbReference type="Pfam" id="PF00563">
    <property type="entry name" value="EAL"/>
    <property type="match status" value="1"/>
</dbReference>
<dbReference type="InterPro" id="IPR035919">
    <property type="entry name" value="EAL_sf"/>
</dbReference>
<dbReference type="PROSITE" id="PS50112">
    <property type="entry name" value="PAS"/>
    <property type="match status" value="1"/>
</dbReference>
<feature type="domain" description="EAL" evidence="3">
    <location>
        <begin position="556"/>
        <end position="811"/>
    </location>
</feature>
<dbReference type="SUPFAM" id="SSF55785">
    <property type="entry name" value="PYP-like sensor domain (PAS domain)"/>
    <property type="match status" value="1"/>
</dbReference>
<dbReference type="EMBL" id="JBBMRA010000001">
    <property type="protein sequence ID" value="MEM5535086.1"/>
    <property type="molecule type" value="Genomic_DNA"/>
</dbReference>
<dbReference type="NCBIfam" id="TIGR00254">
    <property type="entry name" value="GGDEF"/>
    <property type="match status" value="1"/>
</dbReference>
<dbReference type="SMART" id="SM00052">
    <property type="entry name" value="EAL"/>
    <property type="match status" value="1"/>
</dbReference>
<dbReference type="SUPFAM" id="SSF141868">
    <property type="entry name" value="EAL domain-like"/>
    <property type="match status" value="1"/>
</dbReference>
<evidence type="ECO:0000313" key="5">
    <source>
        <dbReference type="EMBL" id="MEM5535086.1"/>
    </source>
</evidence>
<keyword evidence="6" id="KW-1185">Reference proteome</keyword>